<comment type="similarity">
    <text evidence="2">Belongs to the VKOR family.</text>
</comment>
<evidence type="ECO:0000256" key="2">
    <source>
        <dbReference type="ARBA" id="ARBA00006214"/>
    </source>
</evidence>
<feature type="domain" description="Vitamin K epoxide reductase" evidence="12">
    <location>
        <begin position="41"/>
        <end position="182"/>
    </location>
</feature>
<name>A0AA97CWG1_9ACTN</name>
<keyword evidence="4" id="KW-0874">Quinone</keyword>
<evidence type="ECO:0000256" key="5">
    <source>
        <dbReference type="ARBA" id="ARBA00022989"/>
    </source>
</evidence>
<evidence type="ECO:0000256" key="6">
    <source>
        <dbReference type="ARBA" id="ARBA00023002"/>
    </source>
</evidence>
<evidence type="ECO:0000256" key="4">
    <source>
        <dbReference type="ARBA" id="ARBA00022719"/>
    </source>
</evidence>
<dbReference type="RefSeq" id="WP_420038879.1">
    <property type="nucleotide sequence ID" value="NZ_CP128986.1"/>
</dbReference>
<evidence type="ECO:0000256" key="1">
    <source>
        <dbReference type="ARBA" id="ARBA00004141"/>
    </source>
</evidence>
<sequence>MTEQDVADAPEPDSPEPATEQVAASADEWGGHALTEPRATSPIAAWVLLVTGILGLTAAAMLTIERIELLINPEAALSCNFNPIISCGSVMVTEQGRFFGFPNPILGLPAFAVVIVTAVLAIGRVRLPRWYWIGLSIGTALGWVFVHYLIFQSIYRIGALCPYCMVVWAITPLILVLSVSRALPDNRIGRSIREWMGVLLPVWYVAVIAAGGVKFWDYWQTLF</sequence>
<dbReference type="GO" id="GO:0016020">
    <property type="term" value="C:membrane"/>
    <property type="evidence" value="ECO:0007669"/>
    <property type="project" value="UniProtKB-SubCell"/>
</dbReference>
<dbReference type="InterPro" id="IPR012932">
    <property type="entry name" value="VKOR"/>
</dbReference>
<evidence type="ECO:0000256" key="3">
    <source>
        <dbReference type="ARBA" id="ARBA00022692"/>
    </source>
</evidence>
<dbReference type="SMART" id="SM00756">
    <property type="entry name" value="VKc"/>
    <property type="match status" value="1"/>
</dbReference>
<feature type="transmembrane region" description="Helical" evidence="11">
    <location>
        <begin position="130"/>
        <end position="151"/>
    </location>
</feature>
<dbReference type="EMBL" id="CP128986">
    <property type="protein sequence ID" value="WOC13024.1"/>
    <property type="molecule type" value="Genomic_DNA"/>
</dbReference>
<dbReference type="Pfam" id="PF07884">
    <property type="entry name" value="VKOR"/>
    <property type="match status" value="1"/>
</dbReference>
<feature type="compositionally biased region" description="Acidic residues" evidence="10">
    <location>
        <begin position="1"/>
        <end position="14"/>
    </location>
</feature>
<feature type="region of interest" description="Disordered" evidence="10">
    <location>
        <begin position="1"/>
        <end position="24"/>
    </location>
</feature>
<keyword evidence="9" id="KW-0676">Redox-active center</keyword>
<dbReference type="InterPro" id="IPR041714">
    <property type="entry name" value="VKOR_Actinobacteria"/>
</dbReference>
<dbReference type="AlphaFoldDB" id="A0AA97CWG1"/>
<evidence type="ECO:0000313" key="13">
    <source>
        <dbReference type="EMBL" id="WOC13024.1"/>
    </source>
</evidence>
<keyword evidence="5 11" id="KW-1133">Transmembrane helix</keyword>
<feature type="transmembrane region" description="Helical" evidence="11">
    <location>
        <begin position="43"/>
        <end position="63"/>
    </location>
</feature>
<accession>A0AA97CWG1</accession>
<reference evidence="13" key="1">
    <citation type="submission" date="2023-06" db="EMBL/GenBank/DDBJ databases">
        <title>Gordonia sp. nov. and Pseudochrobactrum sp. nov., two species isolated from the burying beetle Nicrophorus vespilloides.</title>
        <authorList>
            <person name="Poehlein A."/>
            <person name="Guzman J."/>
            <person name="Daniel R."/>
            <person name="Vilcinskas A."/>
        </authorList>
    </citation>
    <scope>NUCLEOTIDE SEQUENCE</scope>
    <source>
        <strain evidence="13">MP11Mi</strain>
    </source>
</reference>
<evidence type="ECO:0000256" key="10">
    <source>
        <dbReference type="SAM" id="MobiDB-lite"/>
    </source>
</evidence>
<gene>
    <name evidence="13" type="ORF">MP11Mi_21210</name>
</gene>
<keyword evidence="7 11" id="KW-0472">Membrane</keyword>
<keyword evidence="8" id="KW-1015">Disulfide bond</keyword>
<evidence type="ECO:0000256" key="9">
    <source>
        <dbReference type="ARBA" id="ARBA00023284"/>
    </source>
</evidence>
<dbReference type="InterPro" id="IPR038354">
    <property type="entry name" value="VKOR_sf"/>
</dbReference>
<evidence type="ECO:0000256" key="7">
    <source>
        <dbReference type="ARBA" id="ARBA00023136"/>
    </source>
</evidence>
<evidence type="ECO:0000256" key="11">
    <source>
        <dbReference type="SAM" id="Phobius"/>
    </source>
</evidence>
<keyword evidence="3 11" id="KW-0812">Transmembrane</keyword>
<feature type="transmembrane region" description="Helical" evidence="11">
    <location>
        <begin position="195"/>
        <end position="216"/>
    </location>
</feature>
<feature type="transmembrane region" description="Helical" evidence="11">
    <location>
        <begin position="105"/>
        <end position="123"/>
    </location>
</feature>
<dbReference type="GO" id="GO:0048038">
    <property type="term" value="F:quinone binding"/>
    <property type="evidence" value="ECO:0007669"/>
    <property type="project" value="UniProtKB-KW"/>
</dbReference>
<comment type="subcellular location">
    <subcellularLocation>
        <location evidence="1">Membrane</location>
        <topology evidence="1">Multi-pass membrane protein</topology>
    </subcellularLocation>
</comment>
<keyword evidence="6" id="KW-0560">Oxidoreductase</keyword>
<proteinExistence type="inferred from homology"/>
<dbReference type="CDD" id="cd12922">
    <property type="entry name" value="VKOR_5"/>
    <property type="match status" value="1"/>
</dbReference>
<dbReference type="Gene3D" id="1.20.1440.130">
    <property type="entry name" value="VKOR domain"/>
    <property type="match status" value="1"/>
</dbReference>
<organism evidence="13">
    <name type="scientific">Gordonia sp. MP11Mi</name>
    <dbReference type="NCBI Taxonomy" id="3022769"/>
    <lineage>
        <taxon>Bacteria</taxon>
        <taxon>Bacillati</taxon>
        <taxon>Actinomycetota</taxon>
        <taxon>Actinomycetes</taxon>
        <taxon>Mycobacteriales</taxon>
        <taxon>Gordoniaceae</taxon>
        <taxon>Gordonia</taxon>
    </lineage>
</organism>
<protein>
    <recommendedName>
        <fullName evidence="12">Vitamin K epoxide reductase domain-containing protein</fullName>
    </recommendedName>
</protein>
<dbReference type="GO" id="GO:0016491">
    <property type="term" value="F:oxidoreductase activity"/>
    <property type="evidence" value="ECO:0007669"/>
    <property type="project" value="UniProtKB-KW"/>
</dbReference>
<evidence type="ECO:0000256" key="8">
    <source>
        <dbReference type="ARBA" id="ARBA00023157"/>
    </source>
</evidence>
<evidence type="ECO:0000259" key="12">
    <source>
        <dbReference type="SMART" id="SM00756"/>
    </source>
</evidence>
<feature type="transmembrane region" description="Helical" evidence="11">
    <location>
        <begin position="157"/>
        <end position="183"/>
    </location>
</feature>